<dbReference type="GO" id="GO:0045944">
    <property type="term" value="P:positive regulation of transcription by RNA polymerase II"/>
    <property type="evidence" value="ECO:0007669"/>
    <property type="project" value="UniProtKB-ARBA"/>
</dbReference>
<dbReference type="SUPFAM" id="SSF46689">
    <property type="entry name" value="Homeodomain-like"/>
    <property type="match status" value="1"/>
</dbReference>
<evidence type="ECO:0000256" key="2">
    <source>
        <dbReference type="ARBA" id="ARBA00023125"/>
    </source>
</evidence>
<dbReference type="GO" id="GO:0000978">
    <property type="term" value="F:RNA polymerase II cis-regulatory region sequence-specific DNA binding"/>
    <property type="evidence" value="ECO:0007669"/>
    <property type="project" value="TreeGrafter"/>
</dbReference>
<dbReference type="GO" id="GO:0048513">
    <property type="term" value="P:animal organ development"/>
    <property type="evidence" value="ECO:0007669"/>
    <property type="project" value="UniProtKB-ARBA"/>
</dbReference>
<feature type="region of interest" description="Disordered" evidence="7">
    <location>
        <begin position="245"/>
        <end position="274"/>
    </location>
</feature>
<dbReference type="GO" id="GO:0000981">
    <property type="term" value="F:DNA-binding transcription factor activity, RNA polymerase II-specific"/>
    <property type="evidence" value="ECO:0007669"/>
    <property type="project" value="InterPro"/>
</dbReference>
<feature type="compositionally biased region" description="Basic residues" evidence="7">
    <location>
        <begin position="51"/>
        <end position="60"/>
    </location>
</feature>
<evidence type="ECO:0000256" key="4">
    <source>
        <dbReference type="ARBA" id="ARBA00023242"/>
    </source>
</evidence>
<dbReference type="EMBL" id="CAJOBC010002789">
    <property type="protein sequence ID" value="CAF3751337.1"/>
    <property type="molecule type" value="Genomic_DNA"/>
</dbReference>
<dbReference type="PANTHER" id="PTHR45664">
    <property type="entry name" value="PROTEIN ZERKNUELLT 1-RELATED"/>
    <property type="match status" value="1"/>
</dbReference>
<dbReference type="GO" id="GO:0005634">
    <property type="term" value="C:nucleus"/>
    <property type="evidence" value="ECO:0007669"/>
    <property type="project" value="UniProtKB-SubCell"/>
</dbReference>
<reference evidence="9" key="1">
    <citation type="submission" date="2021-02" db="EMBL/GenBank/DDBJ databases">
        <authorList>
            <person name="Nowell W R."/>
        </authorList>
    </citation>
    <scope>NUCLEOTIDE SEQUENCE</scope>
</reference>
<name>A0A814F5N2_9BILA</name>
<dbReference type="InterPro" id="IPR009057">
    <property type="entry name" value="Homeodomain-like_sf"/>
</dbReference>
<dbReference type="Pfam" id="PF00046">
    <property type="entry name" value="Homeodomain"/>
    <property type="match status" value="1"/>
</dbReference>
<evidence type="ECO:0000256" key="6">
    <source>
        <dbReference type="RuleBase" id="RU000682"/>
    </source>
</evidence>
<evidence type="ECO:0000256" key="7">
    <source>
        <dbReference type="SAM" id="MobiDB-lite"/>
    </source>
</evidence>
<dbReference type="Gene3D" id="1.10.10.60">
    <property type="entry name" value="Homeodomain-like"/>
    <property type="match status" value="1"/>
</dbReference>
<dbReference type="PROSITE" id="PS50071">
    <property type="entry name" value="HOMEOBOX_2"/>
    <property type="match status" value="1"/>
</dbReference>
<comment type="subcellular location">
    <subcellularLocation>
        <location evidence="5 6">Nucleus</location>
    </subcellularLocation>
</comment>
<dbReference type="PROSITE" id="PS00027">
    <property type="entry name" value="HOMEOBOX_1"/>
    <property type="match status" value="1"/>
</dbReference>
<evidence type="ECO:0000256" key="1">
    <source>
        <dbReference type="ARBA" id="ARBA00022473"/>
    </source>
</evidence>
<dbReference type="Proteomes" id="UP000663829">
    <property type="component" value="Unassembled WGS sequence"/>
</dbReference>
<keyword evidence="3 5" id="KW-0371">Homeobox</keyword>
<dbReference type="PRINTS" id="PR00024">
    <property type="entry name" value="HOMEOBOX"/>
</dbReference>
<feature type="region of interest" description="Disordered" evidence="7">
    <location>
        <begin position="47"/>
        <end position="70"/>
    </location>
</feature>
<dbReference type="Proteomes" id="UP000681722">
    <property type="component" value="Unassembled WGS sequence"/>
</dbReference>
<dbReference type="AlphaFoldDB" id="A0A814F5N2"/>
<feature type="region of interest" description="Disordered" evidence="7">
    <location>
        <begin position="139"/>
        <end position="196"/>
    </location>
</feature>
<feature type="compositionally biased region" description="Basic and acidic residues" evidence="7">
    <location>
        <begin position="153"/>
        <end position="172"/>
    </location>
</feature>
<feature type="compositionally biased region" description="Basic and acidic residues" evidence="7">
    <location>
        <begin position="179"/>
        <end position="191"/>
    </location>
</feature>
<evidence type="ECO:0000256" key="5">
    <source>
        <dbReference type="PROSITE-ProRule" id="PRU00108"/>
    </source>
</evidence>
<comment type="caution">
    <text evidence="9">The sequence shown here is derived from an EMBL/GenBank/DDBJ whole genome shotgun (WGS) entry which is preliminary data.</text>
</comment>
<keyword evidence="1" id="KW-0217">Developmental protein</keyword>
<keyword evidence="4 5" id="KW-0539">Nucleus</keyword>
<evidence type="ECO:0000313" key="10">
    <source>
        <dbReference type="EMBL" id="CAF3751337.1"/>
    </source>
</evidence>
<feature type="DNA-binding region" description="Homeobox" evidence="5">
    <location>
        <begin position="68"/>
        <end position="127"/>
    </location>
</feature>
<organism evidence="9 11">
    <name type="scientific">Didymodactylos carnosus</name>
    <dbReference type="NCBI Taxonomy" id="1234261"/>
    <lineage>
        <taxon>Eukaryota</taxon>
        <taxon>Metazoa</taxon>
        <taxon>Spiralia</taxon>
        <taxon>Gnathifera</taxon>
        <taxon>Rotifera</taxon>
        <taxon>Eurotatoria</taxon>
        <taxon>Bdelloidea</taxon>
        <taxon>Philodinida</taxon>
        <taxon>Philodinidae</taxon>
        <taxon>Didymodactylos</taxon>
    </lineage>
</organism>
<dbReference type="InterPro" id="IPR017970">
    <property type="entry name" value="Homeobox_CS"/>
</dbReference>
<feature type="compositionally biased region" description="Acidic residues" evidence="7">
    <location>
        <begin position="139"/>
        <end position="152"/>
    </location>
</feature>
<dbReference type="FunFam" id="1.10.10.60:FF:000176">
    <property type="entry name" value="pancreas/duodenum homeobox protein 1"/>
    <property type="match status" value="1"/>
</dbReference>
<evidence type="ECO:0000313" key="11">
    <source>
        <dbReference type="Proteomes" id="UP000663829"/>
    </source>
</evidence>
<evidence type="ECO:0000313" key="9">
    <source>
        <dbReference type="EMBL" id="CAF0978574.1"/>
    </source>
</evidence>
<dbReference type="PANTHER" id="PTHR45664:SF12">
    <property type="entry name" value="PANCREAS_DUODENUM HOMEOBOX PROTEIN 1"/>
    <property type="match status" value="1"/>
</dbReference>
<dbReference type="InterPro" id="IPR020479">
    <property type="entry name" value="HD_metazoa"/>
</dbReference>
<dbReference type="CDD" id="cd00086">
    <property type="entry name" value="homeodomain"/>
    <property type="match status" value="1"/>
</dbReference>
<feature type="domain" description="Homeobox" evidence="8">
    <location>
        <begin position="66"/>
        <end position="126"/>
    </location>
</feature>
<dbReference type="SMART" id="SM00389">
    <property type="entry name" value="HOX"/>
    <property type="match status" value="1"/>
</dbReference>
<dbReference type="EMBL" id="CAJNOQ010002789">
    <property type="protein sequence ID" value="CAF0978574.1"/>
    <property type="molecule type" value="Genomic_DNA"/>
</dbReference>
<keyword evidence="11" id="KW-1185">Reference proteome</keyword>
<protein>
    <recommendedName>
        <fullName evidence="8">Homeobox domain-containing protein</fullName>
    </recommendedName>
</protein>
<evidence type="ECO:0000259" key="8">
    <source>
        <dbReference type="PROSITE" id="PS50071"/>
    </source>
</evidence>
<evidence type="ECO:0000256" key="3">
    <source>
        <dbReference type="ARBA" id="ARBA00023155"/>
    </source>
</evidence>
<proteinExistence type="predicted"/>
<accession>A0A814F5N2</accession>
<dbReference type="OrthoDB" id="6159439at2759"/>
<sequence length="623" mass="71560">MSILPAHDSSTYINSEYFTVEQTNEFNSLQTHQQQYLFENMNKCSKQQKLTTKRTARKGKRSDNPHAPKRIRTAYTNKQLLELEKEFHYSKYLCRPRRVEIASTLLLSERQVKVWFQNRRMKYKRQLMLQDPKLAEEVELEELSSEEEDNNNGDDKDTDIENSKLNDEDGKRMSIKQQDTCEKEKTSYEPSKKRKKRNRCTLKNCRKVAQTEWTTAGEEMSNSTTTKVMVDTKTTSNARSIKISSEDPDASLNGTTVKDDEVKQESISEEGVNNSGITNNNVLIPWTNNPSNDLYFDCPNNVTSNMNVRMTNNQQLPSCIYSKSSTSSKNAEGFVEEVVARRSSCIKLEQTSAAICPMDNNRQQQNLSNTCCDWSTNTSTSSSCSYFNKTHCDHVNCFCNYSDNNTTFVPTGDTCLNSQYVTNSNNNSPGWMNENSYYDYQQQPYVLPQKDSSSSYPQLSNSYYSSQPVQHNMTLNVPVVTNFQLNVNTHIPPQPPLTVAYPSTNSNVYSSPKHLLSPYNNSETFNNLYHNNQSHEQQLSHSYRAQTQTSSTFGLKKYNQLAYNTNRHAQKTFHREQPSHLRSWSSSVDYICRDEMYPMNTTSPTFVGNRQSTALIGNSYYQL</sequence>
<dbReference type="InterPro" id="IPR001356">
    <property type="entry name" value="HD"/>
</dbReference>
<gene>
    <name evidence="9" type="ORF">GPM918_LOCUS12626</name>
    <name evidence="10" type="ORF">SRO942_LOCUS12626</name>
</gene>
<feature type="compositionally biased region" description="Basic and acidic residues" evidence="7">
    <location>
        <begin position="257"/>
        <end position="266"/>
    </location>
</feature>
<keyword evidence="2 5" id="KW-0238">DNA-binding</keyword>